<gene>
    <name evidence="3" type="ORF">S01H1_21750</name>
</gene>
<feature type="non-terminal residue" evidence="3">
    <location>
        <position position="1"/>
    </location>
</feature>
<feature type="transmembrane region" description="Helical" evidence="2">
    <location>
        <begin position="203"/>
        <end position="222"/>
    </location>
</feature>
<evidence type="ECO:0000256" key="2">
    <source>
        <dbReference type="SAM" id="Phobius"/>
    </source>
</evidence>
<dbReference type="PANTHER" id="PTHR46580">
    <property type="entry name" value="SENSOR KINASE-RELATED"/>
    <property type="match status" value="1"/>
</dbReference>
<dbReference type="Gene3D" id="2.130.10.130">
    <property type="entry name" value="Integrin alpha, N-terminal"/>
    <property type="match status" value="1"/>
</dbReference>
<dbReference type="EMBL" id="BARS01012118">
    <property type="protein sequence ID" value="GAF97244.1"/>
    <property type="molecule type" value="Genomic_DNA"/>
</dbReference>
<sequence length="229" mass="24917">SDDWARELELGDVDSDGDLDLIIGYASSQAGVFWNDGMGQFADSGQRLDRSGSSQISLGDVDGDHDLDAVILRYGGSFALFYNDGSGIFGDPVGFGSGISNNYYGAEMGDLDRDGDLDIAIASYAARQSEVWLNDGNGRFDRVRPYLRSSRSHDLALADFDRDGDLDIFLANDLGANTVWSNVEWAPTGVAVSQISGRTADSLSPWLLVALLFVIGVGFLWLRYHFIHQ</sequence>
<dbReference type="InterPro" id="IPR013517">
    <property type="entry name" value="FG-GAP"/>
</dbReference>
<accession>X0TVG3</accession>
<dbReference type="Pfam" id="PF13517">
    <property type="entry name" value="FG-GAP_3"/>
    <property type="match status" value="2"/>
</dbReference>
<dbReference type="SUPFAM" id="SSF69318">
    <property type="entry name" value="Integrin alpha N-terminal domain"/>
    <property type="match status" value="1"/>
</dbReference>
<keyword evidence="2" id="KW-0812">Transmembrane</keyword>
<organism evidence="3">
    <name type="scientific">marine sediment metagenome</name>
    <dbReference type="NCBI Taxonomy" id="412755"/>
    <lineage>
        <taxon>unclassified sequences</taxon>
        <taxon>metagenomes</taxon>
        <taxon>ecological metagenomes</taxon>
    </lineage>
</organism>
<keyword evidence="1" id="KW-0732">Signal</keyword>
<name>X0TVG3_9ZZZZ</name>
<keyword evidence="2" id="KW-1133">Transmembrane helix</keyword>
<reference evidence="3" key="1">
    <citation type="journal article" date="2014" name="Front. Microbiol.">
        <title>High frequency of phylogenetically diverse reductive dehalogenase-homologous genes in deep subseafloor sedimentary metagenomes.</title>
        <authorList>
            <person name="Kawai M."/>
            <person name="Futagami T."/>
            <person name="Toyoda A."/>
            <person name="Takaki Y."/>
            <person name="Nishi S."/>
            <person name="Hori S."/>
            <person name="Arai W."/>
            <person name="Tsubouchi T."/>
            <person name="Morono Y."/>
            <person name="Uchiyama I."/>
            <person name="Ito T."/>
            <person name="Fujiyama A."/>
            <person name="Inagaki F."/>
            <person name="Takami H."/>
        </authorList>
    </citation>
    <scope>NUCLEOTIDE SEQUENCE</scope>
    <source>
        <strain evidence="3">Expedition CK06-06</strain>
    </source>
</reference>
<evidence type="ECO:0000256" key="1">
    <source>
        <dbReference type="ARBA" id="ARBA00022729"/>
    </source>
</evidence>
<evidence type="ECO:0008006" key="4">
    <source>
        <dbReference type="Google" id="ProtNLM"/>
    </source>
</evidence>
<comment type="caution">
    <text evidence="3">The sequence shown here is derived from an EMBL/GenBank/DDBJ whole genome shotgun (WGS) entry which is preliminary data.</text>
</comment>
<keyword evidence="2" id="KW-0472">Membrane</keyword>
<evidence type="ECO:0000313" key="3">
    <source>
        <dbReference type="EMBL" id="GAF97244.1"/>
    </source>
</evidence>
<dbReference type="InterPro" id="IPR028994">
    <property type="entry name" value="Integrin_alpha_N"/>
</dbReference>
<proteinExistence type="predicted"/>
<dbReference type="AlphaFoldDB" id="X0TVG3"/>
<protein>
    <recommendedName>
        <fullName evidence="4">VCBS repeat-containing protein</fullName>
    </recommendedName>
</protein>